<evidence type="ECO:0000313" key="3">
    <source>
        <dbReference type="Proteomes" id="UP001140513"/>
    </source>
</evidence>
<comment type="caution">
    <text evidence="2">The sequence shown here is derived from an EMBL/GenBank/DDBJ whole genome shotgun (WGS) entry which is preliminary data.</text>
</comment>
<sequence>MNVDAVHLFGMADIPIYHGMVQGYQALATCVWEVPSLAASLTSVVGMLWRASGDVETLLQDLEKLAANFADAQNVHTAFVMLRTYLGLQMVINLFILGVIVHKVVKNVQGLALRLMAVLEMAYRVIASWCQTLNAKVGRCSCTYVAC</sequence>
<keyword evidence="1" id="KW-1133">Transmembrane helix</keyword>
<dbReference type="RefSeq" id="XP_056065836.1">
    <property type="nucleotide sequence ID" value="XM_056220533.1"/>
</dbReference>
<dbReference type="EMBL" id="JAPEUX010000009">
    <property type="protein sequence ID" value="KAJ4345672.1"/>
    <property type="molecule type" value="Genomic_DNA"/>
</dbReference>
<keyword evidence="3" id="KW-1185">Reference proteome</keyword>
<evidence type="ECO:0000313" key="2">
    <source>
        <dbReference type="EMBL" id="KAJ4345672.1"/>
    </source>
</evidence>
<keyword evidence="1" id="KW-0812">Transmembrane</keyword>
<feature type="transmembrane region" description="Helical" evidence="1">
    <location>
        <begin position="85"/>
        <end position="105"/>
    </location>
</feature>
<organism evidence="2 3">
    <name type="scientific">Didymosphaeria variabile</name>
    <dbReference type="NCBI Taxonomy" id="1932322"/>
    <lineage>
        <taxon>Eukaryota</taxon>
        <taxon>Fungi</taxon>
        <taxon>Dikarya</taxon>
        <taxon>Ascomycota</taxon>
        <taxon>Pezizomycotina</taxon>
        <taxon>Dothideomycetes</taxon>
        <taxon>Pleosporomycetidae</taxon>
        <taxon>Pleosporales</taxon>
        <taxon>Massarineae</taxon>
        <taxon>Didymosphaeriaceae</taxon>
        <taxon>Didymosphaeria</taxon>
    </lineage>
</organism>
<keyword evidence="1" id="KW-0472">Membrane</keyword>
<dbReference type="Proteomes" id="UP001140513">
    <property type="component" value="Unassembled WGS sequence"/>
</dbReference>
<gene>
    <name evidence="2" type="ORF">N0V89_011807</name>
</gene>
<evidence type="ECO:0000256" key="1">
    <source>
        <dbReference type="SAM" id="Phobius"/>
    </source>
</evidence>
<proteinExistence type="predicted"/>
<protein>
    <submittedName>
        <fullName evidence="2">Uncharacterized protein</fullName>
    </submittedName>
</protein>
<name>A0A9W8XCE2_9PLEO</name>
<reference evidence="2" key="1">
    <citation type="submission" date="2022-10" db="EMBL/GenBank/DDBJ databases">
        <title>Tapping the CABI collections for fungal endophytes: first genome assemblies for Collariella, Neodidymelliopsis, Ascochyta clinopodiicola, Didymella pomorum, Didymosphaeria variabile, Neocosmospora piperis and Neocucurbitaria cava.</title>
        <authorList>
            <person name="Hill R."/>
        </authorList>
    </citation>
    <scope>NUCLEOTIDE SEQUENCE</scope>
    <source>
        <strain evidence="2">IMI 356815</strain>
    </source>
</reference>
<dbReference type="AlphaFoldDB" id="A0A9W8XCE2"/>
<dbReference type="GeneID" id="80915337"/>
<accession>A0A9W8XCE2</accession>